<feature type="transmembrane region" description="Helical" evidence="9">
    <location>
        <begin position="436"/>
        <end position="459"/>
    </location>
</feature>
<keyword evidence="4 9" id="KW-0812">Transmembrane</keyword>
<feature type="transmembrane region" description="Helical" evidence="9">
    <location>
        <begin position="329"/>
        <end position="350"/>
    </location>
</feature>
<evidence type="ECO:0000256" key="6">
    <source>
        <dbReference type="ARBA" id="ARBA00022989"/>
    </source>
</evidence>
<evidence type="ECO:0000313" key="11">
    <source>
        <dbReference type="EMBL" id="TXL74591.1"/>
    </source>
</evidence>
<name>A0A5C8PKX7_9HYPH</name>
<dbReference type="RefSeq" id="WP_147847965.1">
    <property type="nucleotide sequence ID" value="NZ_VDUZ01000017.1"/>
</dbReference>
<dbReference type="Gene3D" id="3.10.580.10">
    <property type="entry name" value="CBS-domain"/>
    <property type="match status" value="1"/>
</dbReference>
<evidence type="ECO:0000256" key="9">
    <source>
        <dbReference type="RuleBase" id="RU362011"/>
    </source>
</evidence>
<comment type="subunit">
    <text evidence="9">Homodimer.</text>
</comment>
<dbReference type="InterPro" id="IPR006667">
    <property type="entry name" value="SLC41_membr_dom"/>
</dbReference>
<reference evidence="11 12" key="1">
    <citation type="submission" date="2019-06" db="EMBL/GenBank/DDBJ databases">
        <title>New taxonomy in bacterial strain CC-CFT640, isolated from vineyard.</title>
        <authorList>
            <person name="Lin S.-Y."/>
            <person name="Tsai C.-F."/>
            <person name="Young C.-C."/>
        </authorList>
    </citation>
    <scope>NUCLEOTIDE SEQUENCE [LARGE SCALE GENOMIC DNA]</scope>
    <source>
        <strain evidence="11 12">CC-CFT640</strain>
    </source>
</reference>
<dbReference type="GO" id="GO:0015095">
    <property type="term" value="F:magnesium ion transmembrane transporter activity"/>
    <property type="evidence" value="ECO:0007669"/>
    <property type="project" value="UniProtKB-UniRule"/>
</dbReference>
<dbReference type="SMART" id="SM00924">
    <property type="entry name" value="MgtE_N"/>
    <property type="match status" value="1"/>
</dbReference>
<dbReference type="SUPFAM" id="SSF161093">
    <property type="entry name" value="MgtE membrane domain-like"/>
    <property type="match status" value="1"/>
</dbReference>
<dbReference type="OrthoDB" id="9790355at2"/>
<evidence type="ECO:0000256" key="3">
    <source>
        <dbReference type="ARBA" id="ARBA00022448"/>
    </source>
</evidence>
<feature type="domain" description="CBS" evidence="10">
    <location>
        <begin position="216"/>
        <end position="274"/>
    </location>
</feature>
<keyword evidence="3 9" id="KW-0813">Transport</keyword>
<dbReference type="SUPFAM" id="SSF54631">
    <property type="entry name" value="CBS-domain pair"/>
    <property type="match status" value="1"/>
</dbReference>
<evidence type="ECO:0000259" key="10">
    <source>
        <dbReference type="PROSITE" id="PS51371"/>
    </source>
</evidence>
<dbReference type="InterPro" id="IPR006668">
    <property type="entry name" value="Mg_transptr_MgtE_intracell_dom"/>
</dbReference>
<dbReference type="NCBIfam" id="TIGR00400">
    <property type="entry name" value="mgtE"/>
    <property type="match status" value="1"/>
</dbReference>
<dbReference type="InterPro" id="IPR036739">
    <property type="entry name" value="SLC41_membr_dom_sf"/>
</dbReference>
<evidence type="ECO:0000256" key="8">
    <source>
        <dbReference type="PROSITE-ProRule" id="PRU00703"/>
    </source>
</evidence>
<dbReference type="GO" id="GO:0005886">
    <property type="term" value="C:plasma membrane"/>
    <property type="evidence" value="ECO:0007669"/>
    <property type="project" value="UniProtKB-SubCell"/>
</dbReference>
<keyword evidence="12" id="KW-1185">Reference proteome</keyword>
<dbReference type="SMART" id="SM00116">
    <property type="entry name" value="CBS"/>
    <property type="match status" value="2"/>
</dbReference>
<dbReference type="AlphaFoldDB" id="A0A5C8PKX7"/>
<protein>
    <recommendedName>
        <fullName evidence="9">Magnesium transporter MgtE</fullName>
    </recommendedName>
</protein>
<keyword evidence="9" id="KW-1003">Cell membrane</keyword>
<keyword evidence="5 9" id="KW-0460">Magnesium</keyword>
<dbReference type="CDD" id="cd04606">
    <property type="entry name" value="CBS_pair_Mg_transporter"/>
    <property type="match status" value="1"/>
</dbReference>
<feature type="transmembrane region" description="Helical" evidence="9">
    <location>
        <begin position="371"/>
        <end position="392"/>
    </location>
</feature>
<dbReference type="GO" id="GO:0046872">
    <property type="term" value="F:metal ion binding"/>
    <property type="evidence" value="ECO:0007669"/>
    <property type="project" value="UniProtKB-KW"/>
</dbReference>
<evidence type="ECO:0000256" key="5">
    <source>
        <dbReference type="ARBA" id="ARBA00022842"/>
    </source>
</evidence>
<keyword evidence="9" id="KW-0479">Metal-binding</keyword>
<evidence type="ECO:0000256" key="7">
    <source>
        <dbReference type="ARBA" id="ARBA00023136"/>
    </source>
</evidence>
<dbReference type="InterPro" id="IPR000644">
    <property type="entry name" value="CBS_dom"/>
</dbReference>
<dbReference type="EMBL" id="VDUZ01000017">
    <property type="protein sequence ID" value="TXL74591.1"/>
    <property type="molecule type" value="Genomic_DNA"/>
</dbReference>
<accession>A0A5C8PKX7</accession>
<dbReference type="Gene3D" id="1.25.60.10">
    <property type="entry name" value="MgtE N-terminal domain-like"/>
    <property type="match status" value="1"/>
</dbReference>
<dbReference type="PANTHER" id="PTHR43773:SF1">
    <property type="entry name" value="MAGNESIUM TRANSPORTER MGTE"/>
    <property type="match status" value="1"/>
</dbReference>
<dbReference type="PROSITE" id="PS51371">
    <property type="entry name" value="CBS"/>
    <property type="match status" value="1"/>
</dbReference>
<evidence type="ECO:0000256" key="2">
    <source>
        <dbReference type="ARBA" id="ARBA00009749"/>
    </source>
</evidence>
<sequence length="460" mass="49622">MTDAARDSIESGSALDEVTPSLIALVLEHLEHGRVDEIRAVTADLSPAGMAHLLEQVAPDSRNQLVGILKGHLDPETLIELDDEVREEVLENLGPKDIAAAAQELDTDDAAEIISVLPEIERREVLSELPAADRAVIEETLAYPEHSAGRLMQRELVAVPDTWTVGQVIDHCRDATDLPDDVYDLFVIDAERRLRGSVALGRMLRTKRPVPVVDIMDPDIPSIPVTADQEQVAHIFRDQNLVSCPVVDNERRLLGVIMVDDVVDVIDEEAEDDLARMGGVSGIDIHEPAARTTRSRFGWLFVNLGTAFLASSVIGRFEDELQKVVALAVLMPIVASMGGNAGTQTVTVAVRALAMGELTTANALRFVLKEIIVGGANGFMFALIVGAVTWLWFHDPRIALTIGAAMVINLVAAALAGTLIPLGLQWLRVDPAVSSTVFLTTVTDVVGFLAFLGLAAVFLL</sequence>
<dbReference type="PANTHER" id="PTHR43773">
    <property type="entry name" value="MAGNESIUM TRANSPORTER MGTE"/>
    <property type="match status" value="1"/>
</dbReference>
<dbReference type="SUPFAM" id="SSF158791">
    <property type="entry name" value="MgtE N-terminal domain-like"/>
    <property type="match status" value="1"/>
</dbReference>
<dbReference type="Pfam" id="PF00571">
    <property type="entry name" value="CBS"/>
    <property type="match status" value="1"/>
</dbReference>
<evidence type="ECO:0000256" key="4">
    <source>
        <dbReference type="ARBA" id="ARBA00022692"/>
    </source>
</evidence>
<dbReference type="InterPro" id="IPR038076">
    <property type="entry name" value="MgtE_N_sf"/>
</dbReference>
<dbReference type="InterPro" id="IPR046342">
    <property type="entry name" value="CBS_dom_sf"/>
</dbReference>
<dbReference type="Pfam" id="PF01769">
    <property type="entry name" value="MgtE"/>
    <property type="match status" value="1"/>
</dbReference>
<evidence type="ECO:0000256" key="1">
    <source>
        <dbReference type="ARBA" id="ARBA00004141"/>
    </source>
</evidence>
<comment type="caution">
    <text evidence="11">The sequence shown here is derived from an EMBL/GenBank/DDBJ whole genome shotgun (WGS) entry which is preliminary data.</text>
</comment>
<comment type="subcellular location">
    <subcellularLocation>
        <location evidence="9">Cell membrane</location>
        <topology evidence="9">Multi-pass membrane protein</topology>
    </subcellularLocation>
    <subcellularLocation>
        <location evidence="1">Membrane</location>
        <topology evidence="1">Multi-pass membrane protein</topology>
    </subcellularLocation>
</comment>
<feature type="transmembrane region" description="Helical" evidence="9">
    <location>
        <begin position="398"/>
        <end position="424"/>
    </location>
</feature>
<organism evidence="11 12">
    <name type="scientific">Vineibacter terrae</name>
    <dbReference type="NCBI Taxonomy" id="2586908"/>
    <lineage>
        <taxon>Bacteria</taxon>
        <taxon>Pseudomonadati</taxon>
        <taxon>Pseudomonadota</taxon>
        <taxon>Alphaproteobacteria</taxon>
        <taxon>Hyphomicrobiales</taxon>
        <taxon>Vineibacter</taxon>
    </lineage>
</organism>
<dbReference type="Pfam" id="PF03448">
    <property type="entry name" value="MgtE_N"/>
    <property type="match status" value="1"/>
</dbReference>
<evidence type="ECO:0000313" key="12">
    <source>
        <dbReference type="Proteomes" id="UP000321638"/>
    </source>
</evidence>
<keyword evidence="6 9" id="KW-1133">Transmembrane helix</keyword>
<gene>
    <name evidence="11" type="primary">mgtE</name>
    <name evidence="11" type="ORF">FHP25_16020</name>
</gene>
<comment type="similarity">
    <text evidence="2 9">Belongs to the SLC41A transporter family.</text>
</comment>
<keyword evidence="8" id="KW-0129">CBS domain</keyword>
<dbReference type="InterPro" id="IPR006669">
    <property type="entry name" value="MgtE_transporter"/>
</dbReference>
<proteinExistence type="inferred from homology"/>
<dbReference type="Gene3D" id="1.10.357.20">
    <property type="entry name" value="SLC41 divalent cation transporters, integral membrane domain"/>
    <property type="match status" value="1"/>
</dbReference>
<keyword evidence="7 9" id="KW-0472">Membrane</keyword>
<dbReference type="Proteomes" id="UP000321638">
    <property type="component" value="Unassembled WGS sequence"/>
</dbReference>
<comment type="function">
    <text evidence="9">Acts as a magnesium transporter.</text>
</comment>
<feature type="transmembrane region" description="Helical" evidence="9">
    <location>
        <begin position="297"/>
        <end position="317"/>
    </location>
</feature>